<dbReference type="CDD" id="cd02537">
    <property type="entry name" value="GT8_Glycogenin"/>
    <property type="match status" value="1"/>
</dbReference>
<evidence type="ECO:0000313" key="1">
    <source>
        <dbReference type="EMBL" id="KAF1814967.1"/>
    </source>
</evidence>
<dbReference type="GeneID" id="54417547"/>
<dbReference type="InterPro" id="IPR029044">
    <property type="entry name" value="Nucleotide-diphossugar_trans"/>
</dbReference>
<keyword evidence="1 3" id="KW-0808">Transferase</keyword>
<dbReference type="SUPFAM" id="SSF53448">
    <property type="entry name" value="Nucleotide-diphospho-sugar transferases"/>
    <property type="match status" value="1"/>
</dbReference>
<evidence type="ECO:0000313" key="3">
    <source>
        <dbReference type="RefSeq" id="XP_033536598.1"/>
    </source>
</evidence>
<evidence type="ECO:0000313" key="2">
    <source>
        <dbReference type="Proteomes" id="UP000504638"/>
    </source>
</evidence>
<dbReference type="Proteomes" id="UP000504638">
    <property type="component" value="Unplaced"/>
</dbReference>
<dbReference type="Gene3D" id="3.90.550.10">
    <property type="entry name" value="Spore Coat Polysaccharide Biosynthesis Protein SpsA, Chain A"/>
    <property type="match status" value="1"/>
</dbReference>
<dbReference type="PANTHER" id="PTHR11183">
    <property type="entry name" value="GLYCOGENIN SUBFAMILY MEMBER"/>
    <property type="match status" value="1"/>
</dbReference>
<name>A0A6G1GA57_9PEZI</name>
<accession>A0A6G1GA57</accession>
<proteinExistence type="predicted"/>
<dbReference type="InterPro" id="IPR050587">
    <property type="entry name" value="GNT1/Glycosyltrans_8"/>
</dbReference>
<reference evidence="3" key="3">
    <citation type="submission" date="2025-04" db="UniProtKB">
        <authorList>
            <consortium name="RefSeq"/>
        </authorList>
    </citation>
    <scope>IDENTIFICATION</scope>
    <source>
        <strain evidence="3">CBS 781.70</strain>
    </source>
</reference>
<reference evidence="3" key="2">
    <citation type="submission" date="2020-04" db="EMBL/GenBank/DDBJ databases">
        <authorList>
            <consortium name="NCBI Genome Project"/>
        </authorList>
    </citation>
    <scope>NUCLEOTIDE SEQUENCE</scope>
    <source>
        <strain evidence="3">CBS 781.70</strain>
    </source>
</reference>
<sequence length="325" mass="36802">MTSRHFEEGKTGENTKSDEAITSKKVWVSLVTNLDYLPGFLTLEHSLRSVNSAYPLVALYTDALPPAGHAALRSRGIPTLRGDHLVPSVPKSYEQDPRFHETWSKLSAFSLTQFDRIVQLDSDMLVRRNMDELMELALDPPGEEGAGDRVFAASYACVCNPLGKPHYPSDWIRENCAFTSQHDAPDRAQTEGAPLGAGLAMPNSGLLVINPSRAAYELILKELVEATSTAAYEFGDQSLIGYTFRGRWAPLPYVYNALKTLRWKGVHDQIWRDERVKNVHYIMVPKPWDEPDGERGQADETHKWWWDANDERKRLEKTRGIEDEF</sequence>
<dbReference type="GO" id="GO:0016757">
    <property type="term" value="F:glycosyltransferase activity"/>
    <property type="evidence" value="ECO:0007669"/>
    <property type="project" value="InterPro"/>
</dbReference>
<keyword evidence="2" id="KW-1185">Reference proteome</keyword>
<dbReference type="OrthoDB" id="2014201at2759"/>
<dbReference type="Pfam" id="PF01501">
    <property type="entry name" value="Glyco_transf_8"/>
    <property type="match status" value="1"/>
</dbReference>
<dbReference type="InterPro" id="IPR002495">
    <property type="entry name" value="Glyco_trans_8"/>
</dbReference>
<gene>
    <name evidence="1 3" type="ORF">P152DRAFT_411977</name>
</gene>
<dbReference type="EMBL" id="ML975152">
    <property type="protein sequence ID" value="KAF1814967.1"/>
    <property type="molecule type" value="Genomic_DNA"/>
</dbReference>
<reference evidence="1 3" key="1">
    <citation type="submission" date="2020-01" db="EMBL/GenBank/DDBJ databases">
        <authorList>
            <consortium name="DOE Joint Genome Institute"/>
            <person name="Haridas S."/>
            <person name="Albert R."/>
            <person name="Binder M."/>
            <person name="Bloem J."/>
            <person name="Labutti K."/>
            <person name="Salamov A."/>
            <person name="Andreopoulos B."/>
            <person name="Baker S.E."/>
            <person name="Barry K."/>
            <person name="Bills G."/>
            <person name="Bluhm B.H."/>
            <person name="Cannon C."/>
            <person name="Castanera R."/>
            <person name="Culley D.E."/>
            <person name="Daum C."/>
            <person name="Ezra D."/>
            <person name="Gonzalez J.B."/>
            <person name="Henrissat B."/>
            <person name="Kuo A."/>
            <person name="Liang C."/>
            <person name="Lipzen A."/>
            <person name="Lutzoni F."/>
            <person name="Magnuson J."/>
            <person name="Mondo S."/>
            <person name="Nolan M."/>
            <person name="Ohm R."/>
            <person name="Pangilinan J."/>
            <person name="Park H.-J."/>
            <person name="Ramirez L."/>
            <person name="Alfaro M."/>
            <person name="Sun H."/>
            <person name="Tritt A."/>
            <person name="Yoshinaga Y."/>
            <person name="Zwiers L.-H."/>
            <person name="Turgeon B.G."/>
            <person name="Goodwin S.B."/>
            <person name="Spatafora J.W."/>
            <person name="Crous P.W."/>
            <person name="Grigoriev I.V."/>
        </authorList>
    </citation>
    <scope>NUCLEOTIDE SEQUENCE</scope>
    <source>
        <strain evidence="1 3">CBS 781.70</strain>
    </source>
</reference>
<protein>
    <submittedName>
        <fullName evidence="1 3">Glycosyl transferase family protein</fullName>
    </submittedName>
</protein>
<dbReference type="RefSeq" id="XP_033536598.1">
    <property type="nucleotide sequence ID" value="XM_033676977.1"/>
</dbReference>
<dbReference type="AlphaFoldDB" id="A0A6G1GA57"/>
<organism evidence="1">
    <name type="scientific">Eremomyces bilateralis CBS 781.70</name>
    <dbReference type="NCBI Taxonomy" id="1392243"/>
    <lineage>
        <taxon>Eukaryota</taxon>
        <taxon>Fungi</taxon>
        <taxon>Dikarya</taxon>
        <taxon>Ascomycota</taxon>
        <taxon>Pezizomycotina</taxon>
        <taxon>Dothideomycetes</taxon>
        <taxon>Dothideomycetes incertae sedis</taxon>
        <taxon>Eremomycetales</taxon>
        <taxon>Eremomycetaceae</taxon>
        <taxon>Eremomyces</taxon>
    </lineage>
</organism>